<evidence type="ECO:0000313" key="9">
    <source>
        <dbReference type="Proteomes" id="UP000242301"/>
    </source>
</evidence>
<gene>
    <name evidence="8" type="primary">thiD</name>
    <name evidence="8" type="ORF">SOFFGTOCOR_0393</name>
</gene>
<name>A0A0M6W7R2_9GAMM</name>
<dbReference type="PANTHER" id="PTHR20858">
    <property type="entry name" value="PHOSPHOMETHYLPYRIMIDINE KINASE"/>
    <property type="match status" value="1"/>
</dbReference>
<dbReference type="GO" id="GO:0008972">
    <property type="term" value="F:phosphomethylpyrimidine kinase activity"/>
    <property type="evidence" value="ECO:0007669"/>
    <property type="project" value="InterPro"/>
</dbReference>
<comment type="pathway">
    <text evidence="1">Cofactor biosynthesis; thiamine diphosphate biosynthesis.</text>
</comment>
<keyword evidence="4" id="KW-0547">Nucleotide-binding</keyword>
<dbReference type="SUPFAM" id="SSF53613">
    <property type="entry name" value="Ribokinase-like"/>
    <property type="match status" value="1"/>
</dbReference>
<dbReference type="GO" id="GO:0009228">
    <property type="term" value="P:thiamine biosynthetic process"/>
    <property type="evidence" value="ECO:0007669"/>
    <property type="project" value="InterPro"/>
</dbReference>
<dbReference type="GO" id="GO:0008902">
    <property type="term" value="F:hydroxymethylpyrimidine kinase activity"/>
    <property type="evidence" value="ECO:0007669"/>
    <property type="project" value="UniProtKB-EC"/>
</dbReference>
<keyword evidence="9" id="KW-1185">Reference proteome</keyword>
<reference evidence="9" key="1">
    <citation type="submission" date="2015-05" db="EMBL/GenBank/DDBJ databases">
        <authorList>
            <person name="Manzano-Marin A."/>
        </authorList>
    </citation>
    <scope>NUCLEOTIDE SEQUENCE [LARGE SCALE GENOMIC DNA]</scope>
    <source>
        <strain evidence="9">officinalis</strain>
    </source>
</reference>
<dbReference type="FunFam" id="3.40.1190.20:FF:000003">
    <property type="entry name" value="Phosphomethylpyrimidine kinase ThiD"/>
    <property type="match status" value="1"/>
</dbReference>
<proteinExistence type="predicted"/>
<dbReference type="Pfam" id="PF08543">
    <property type="entry name" value="Phos_pyr_kin"/>
    <property type="match status" value="1"/>
</dbReference>
<evidence type="ECO:0000256" key="3">
    <source>
        <dbReference type="ARBA" id="ARBA00022679"/>
    </source>
</evidence>
<dbReference type="Proteomes" id="UP000242301">
    <property type="component" value="Unassembled WGS sequence"/>
</dbReference>
<keyword evidence="3 8" id="KW-0808">Transferase</keyword>
<dbReference type="EMBL" id="CVRF01000003">
    <property type="protein sequence ID" value="CRK85810.1"/>
    <property type="molecule type" value="Genomic_DNA"/>
</dbReference>
<dbReference type="Gene3D" id="3.40.1190.20">
    <property type="match status" value="1"/>
</dbReference>
<dbReference type="GO" id="GO:0009229">
    <property type="term" value="P:thiamine diphosphate biosynthetic process"/>
    <property type="evidence" value="ECO:0007669"/>
    <property type="project" value="UniProtKB-UniPathway"/>
</dbReference>
<dbReference type="InterPro" id="IPR013749">
    <property type="entry name" value="PM/HMP-P_kinase-1"/>
</dbReference>
<evidence type="ECO:0000259" key="7">
    <source>
        <dbReference type="Pfam" id="PF08543"/>
    </source>
</evidence>
<dbReference type="PANTHER" id="PTHR20858:SF17">
    <property type="entry name" value="HYDROXYMETHYLPYRIMIDINE_PHOSPHOMETHYLPYRIMIDINE KINASE THI20-RELATED"/>
    <property type="match status" value="1"/>
</dbReference>
<dbReference type="InterPro" id="IPR029056">
    <property type="entry name" value="Ribokinase-like"/>
</dbReference>
<sequence>MRFNVLTIAGTDPTGGAGIQADLKTFSALGVYGASVITSVIAQNTKGIQSIYNLPPDFILSQLESVLSDMRIDAIKIGMLSNYENIFVIADILKKYQISYIILDTVMFSKNGDSLLDNDAVEILCNKLLPLVSLITPNLQEAAILLKKNIAQTEKQMLIQGRDLLEKHCKAVLIKGGHLRGSESPDWLITEKGQWRFTSPRIDTKNTHGTGCTLSSSLAALRPSYNNWQDTIIKAKKYLYGALKKANNLDVGKGIGPVNHFHAWEDYFYLFL</sequence>
<accession>A0A0M6W7R2</accession>
<evidence type="ECO:0000256" key="4">
    <source>
        <dbReference type="ARBA" id="ARBA00022741"/>
    </source>
</evidence>
<keyword evidence="6" id="KW-0067">ATP-binding</keyword>
<keyword evidence="5 8" id="KW-0418">Kinase</keyword>
<evidence type="ECO:0000256" key="2">
    <source>
        <dbReference type="ARBA" id="ARBA00012135"/>
    </source>
</evidence>
<evidence type="ECO:0000256" key="6">
    <source>
        <dbReference type="ARBA" id="ARBA00022840"/>
    </source>
</evidence>
<organism evidence="8 9">
    <name type="scientific">Candidatus Providencia siddallii</name>
    <dbReference type="NCBI Taxonomy" id="1715285"/>
    <lineage>
        <taxon>Bacteria</taxon>
        <taxon>Pseudomonadati</taxon>
        <taxon>Pseudomonadota</taxon>
        <taxon>Gammaproteobacteria</taxon>
        <taxon>Enterobacterales</taxon>
        <taxon>Morganellaceae</taxon>
        <taxon>Providencia</taxon>
    </lineage>
</organism>
<evidence type="ECO:0000313" key="8">
    <source>
        <dbReference type="EMBL" id="CRK85810.1"/>
    </source>
</evidence>
<protein>
    <recommendedName>
        <fullName evidence="2">hydroxymethylpyrimidine kinase</fullName>
        <ecNumber evidence="2">2.7.1.49</ecNumber>
    </recommendedName>
</protein>
<dbReference type="STRING" id="1715285.SOFFGTOCOR_0393"/>
<dbReference type="CDD" id="cd01169">
    <property type="entry name" value="HMPP_kinase"/>
    <property type="match status" value="1"/>
</dbReference>
<dbReference type="InterPro" id="IPR004399">
    <property type="entry name" value="HMP/HMP-P_kinase_dom"/>
</dbReference>
<evidence type="ECO:0000256" key="1">
    <source>
        <dbReference type="ARBA" id="ARBA00004948"/>
    </source>
</evidence>
<dbReference type="UniPathway" id="UPA00060">
    <property type="reaction ID" value="UER00138"/>
</dbReference>
<dbReference type="GO" id="GO:0005524">
    <property type="term" value="F:ATP binding"/>
    <property type="evidence" value="ECO:0007669"/>
    <property type="project" value="UniProtKB-KW"/>
</dbReference>
<dbReference type="AlphaFoldDB" id="A0A0M6W7R2"/>
<dbReference type="EC" id="2.7.1.49" evidence="2"/>
<evidence type="ECO:0000256" key="5">
    <source>
        <dbReference type="ARBA" id="ARBA00022777"/>
    </source>
</evidence>
<dbReference type="GO" id="GO:0005829">
    <property type="term" value="C:cytosol"/>
    <property type="evidence" value="ECO:0007669"/>
    <property type="project" value="TreeGrafter"/>
</dbReference>
<dbReference type="NCBIfam" id="TIGR00097">
    <property type="entry name" value="HMP-P_kinase"/>
    <property type="match status" value="1"/>
</dbReference>
<feature type="domain" description="Pyridoxamine kinase/Phosphomethylpyrimidine kinase" evidence="7">
    <location>
        <begin position="12"/>
        <end position="259"/>
    </location>
</feature>